<dbReference type="PROSITE" id="PS51318">
    <property type="entry name" value="TAT"/>
    <property type="match status" value="1"/>
</dbReference>
<keyword evidence="4" id="KW-1185">Reference proteome</keyword>
<feature type="chain" id="PRO_5039036265" evidence="2">
    <location>
        <begin position="31"/>
        <end position="98"/>
    </location>
</feature>
<evidence type="ECO:0000313" key="3">
    <source>
        <dbReference type="EMBL" id="KMO82083.1"/>
    </source>
</evidence>
<protein>
    <submittedName>
        <fullName evidence="3">Uncharacterized protein</fullName>
    </submittedName>
</protein>
<dbReference type="InterPro" id="IPR006311">
    <property type="entry name" value="TAT_signal"/>
</dbReference>
<proteinExistence type="predicted"/>
<evidence type="ECO:0000313" key="4">
    <source>
        <dbReference type="Proteomes" id="UP000036513"/>
    </source>
</evidence>
<dbReference type="Proteomes" id="UP000036513">
    <property type="component" value="Unassembled WGS sequence"/>
</dbReference>
<evidence type="ECO:0000256" key="1">
    <source>
        <dbReference type="SAM" id="MobiDB-lite"/>
    </source>
</evidence>
<organism evidence="3 4">
    <name type="scientific">Mycolicibacterium chlorophenolicum</name>
    <dbReference type="NCBI Taxonomy" id="37916"/>
    <lineage>
        <taxon>Bacteria</taxon>
        <taxon>Bacillati</taxon>
        <taxon>Actinomycetota</taxon>
        <taxon>Actinomycetes</taxon>
        <taxon>Mycobacteriales</taxon>
        <taxon>Mycobacteriaceae</taxon>
        <taxon>Mycolicibacterium</taxon>
    </lineage>
</organism>
<feature type="compositionally biased region" description="Basic and acidic residues" evidence="1">
    <location>
        <begin position="48"/>
        <end position="57"/>
    </location>
</feature>
<sequence precursor="true">MSMTKRSALTLVALAAAMTAGALSFGSALAKADDIKPSPWVKSPQAGDVRRDSTQGEVRDGYILAPAGGAIRQSPVATPGTTAGGFKGVRVGPGIGGW</sequence>
<dbReference type="STRING" id="37916.MCHLDSM_01491"/>
<reference evidence="3 4" key="1">
    <citation type="journal article" date="2015" name="Genome Biol. Evol.">
        <title>Characterization of Three Mycobacterium spp. with Potential Use in Bioremediation by Genome Sequencing and Comparative Genomics.</title>
        <authorList>
            <person name="Das S."/>
            <person name="Pettersson B.M."/>
            <person name="Behra P.R."/>
            <person name="Ramesh M."/>
            <person name="Dasgupta S."/>
            <person name="Bhattacharya A."/>
            <person name="Kirsebom L.A."/>
        </authorList>
    </citation>
    <scope>NUCLEOTIDE SEQUENCE [LARGE SCALE GENOMIC DNA]</scope>
    <source>
        <strain evidence="3 4">DSM 43826</strain>
    </source>
</reference>
<dbReference type="AlphaFoldDB" id="A0A0J6WJD4"/>
<feature type="region of interest" description="Disordered" evidence="1">
    <location>
        <begin position="36"/>
        <end position="57"/>
    </location>
</feature>
<keyword evidence="2" id="KW-0732">Signal</keyword>
<name>A0A0J6WJD4_9MYCO</name>
<feature type="signal peptide" evidence="2">
    <location>
        <begin position="1"/>
        <end position="30"/>
    </location>
</feature>
<comment type="caution">
    <text evidence="3">The sequence shown here is derived from an EMBL/GenBank/DDBJ whole genome shotgun (WGS) entry which is preliminary data.</text>
</comment>
<accession>A0A0J6WJD4</accession>
<gene>
    <name evidence="3" type="ORF">MCHLDSM_01491</name>
</gene>
<evidence type="ECO:0000256" key="2">
    <source>
        <dbReference type="SAM" id="SignalP"/>
    </source>
</evidence>
<dbReference type="PATRIC" id="fig|37916.4.peg.1386"/>
<dbReference type="EMBL" id="JYNL01000011">
    <property type="protein sequence ID" value="KMO82083.1"/>
    <property type="molecule type" value="Genomic_DNA"/>
</dbReference>